<dbReference type="PANTHER" id="PTHR10603:SF7">
    <property type="entry name" value="FRAGILE X MESSENGER RIBONUCLEOPROTEIN 1 HOMOLOG"/>
    <property type="match status" value="1"/>
</dbReference>
<dbReference type="Gene3D" id="3.30.1370.10">
    <property type="entry name" value="K Homology domain, type 1"/>
    <property type="match status" value="1"/>
</dbReference>
<dbReference type="Proteomes" id="UP001164746">
    <property type="component" value="Chromosome 7"/>
</dbReference>
<dbReference type="InterPro" id="IPR004087">
    <property type="entry name" value="KH_dom"/>
</dbReference>
<accession>A0ABY7ELT7</accession>
<keyword evidence="1" id="KW-0694">RNA-binding</keyword>
<name>A0ABY7ELT7_MYAAR</name>
<dbReference type="SMART" id="SM00322">
    <property type="entry name" value="KH"/>
    <property type="match status" value="1"/>
</dbReference>
<protein>
    <submittedName>
        <fullName evidence="3">FMR1-like protein</fullName>
    </submittedName>
</protein>
<proteinExistence type="predicted"/>
<dbReference type="InterPro" id="IPR040148">
    <property type="entry name" value="FMR1"/>
</dbReference>
<evidence type="ECO:0000259" key="2">
    <source>
        <dbReference type="SMART" id="SM00322"/>
    </source>
</evidence>
<evidence type="ECO:0000313" key="4">
    <source>
        <dbReference type="Proteomes" id="UP001164746"/>
    </source>
</evidence>
<feature type="domain" description="K Homology" evidence="2">
    <location>
        <begin position="63"/>
        <end position="142"/>
    </location>
</feature>
<sequence>MFCLKDNNEALNSLFDILKDVCSIEEEVDGSDDGSTVTHVGGIAASDKHKTEEVCKRAREMLEYAEETYQVPMDLVARVIGMKGKNIQDIVDKSGILRVKIDGAKKGDESRQDWLHRHATFTFVGTVMNISNAQMLLEYSIDHLRDQHFTEPERVAVVKNLTSPIIRKI</sequence>
<dbReference type="SUPFAM" id="SSF54791">
    <property type="entry name" value="Eukaryotic type KH-domain (KH-domain type I)"/>
    <property type="match status" value="1"/>
</dbReference>
<dbReference type="PANTHER" id="PTHR10603">
    <property type="entry name" value="FRAGILE X MENTAL RETARDATION SYNDROME-RELATED PROTEIN"/>
    <property type="match status" value="1"/>
</dbReference>
<reference evidence="3" key="1">
    <citation type="submission" date="2022-11" db="EMBL/GenBank/DDBJ databases">
        <title>Centuries of genome instability and evolution in soft-shell clam transmissible cancer (bioRxiv).</title>
        <authorList>
            <person name="Hart S.F.M."/>
            <person name="Yonemitsu M.A."/>
            <person name="Giersch R.M."/>
            <person name="Beal B.F."/>
            <person name="Arriagada G."/>
            <person name="Davis B.W."/>
            <person name="Ostrander E.A."/>
            <person name="Goff S.P."/>
            <person name="Metzger M.J."/>
        </authorList>
    </citation>
    <scope>NUCLEOTIDE SEQUENCE</scope>
    <source>
        <strain evidence="3">MELC-2E11</strain>
        <tissue evidence="3">Siphon/mantle</tissue>
    </source>
</reference>
<evidence type="ECO:0000313" key="3">
    <source>
        <dbReference type="EMBL" id="WAR10785.1"/>
    </source>
</evidence>
<keyword evidence="4" id="KW-1185">Reference proteome</keyword>
<dbReference type="Pfam" id="PF00013">
    <property type="entry name" value="KH_1"/>
    <property type="match status" value="1"/>
</dbReference>
<evidence type="ECO:0000256" key="1">
    <source>
        <dbReference type="PROSITE-ProRule" id="PRU00117"/>
    </source>
</evidence>
<dbReference type="EMBL" id="CP111018">
    <property type="protein sequence ID" value="WAR10785.1"/>
    <property type="molecule type" value="Genomic_DNA"/>
</dbReference>
<gene>
    <name evidence="3" type="ORF">MAR_035861</name>
</gene>
<dbReference type="PROSITE" id="PS50084">
    <property type="entry name" value="KH_TYPE_1"/>
    <property type="match status" value="1"/>
</dbReference>
<dbReference type="InterPro" id="IPR004088">
    <property type="entry name" value="KH_dom_type_1"/>
</dbReference>
<dbReference type="InterPro" id="IPR036612">
    <property type="entry name" value="KH_dom_type_1_sf"/>
</dbReference>
<organism evidence="3 4">
    <name type="scientific">Mya arenaria</name>
    <name type="common">Soft-shell clam</name>
    <dbReference type="NCBI Taxonomy" id="6604"/>
    <lineage>
        <taxon>Eukaryota</taxon>
        <taxon>Metazoa</taxon>
        <taxon>Spiralia</taxon>
        <taxon>Lophotrochozoa</taxon>
        <taxon>Mollusca</taxon>
        <taxon>Bivalvia</taxon>
        <taxon>Autobranchia</taxon>
        <taxon>Heteroconchia</taxon>
        <taxon>Euheterodonta</taxon>
        <taxon>Imparidentia</taxon>
        <taxon>Neoheterodontei</taxon>
        <taxon>Myida</taxon>
        <taxon>Myoidea</taxon>
        <taxon>Myidae</taxon>
        <taxon>Mya</taxon>
    </lineage>
</organism>